<dbReference type="Proteomes" id="UP000179807">
    <property type="component" value="Unassembled WGS sequence"/>
</dbReference>
<dbReference type="InterPro" id="IPR044650">
    <property type="entry name" value="SRFR1-like"/>
</dbReference>
<sequence>MLKKNQFQLLHHGADCMIRGNYAAAVDYYSMALENETDNSKKIDILCHRALAYFYMNLHLLAGADIESAREIDSTSIVSETMLCLMYRLSGNPVITSDSDSEESNVHNPQAHFLLEINQTTQNIVKNVKSAKNYLDRAHLFSHNGMQSAAISDYLTASALDPKLPKVWVKIGNQGYKSNRSDLIEAAVKGLENLGYSGAIYEAENNIIKHLFEEAISSMKHPIMNGENHARSVAAHLYYLYGDVRNSRVLLLEDEAIEGLNGFDSLLIQILHLLNEPEIPTQVEAAPYSPYLEHLIHGIYISLSLPLLKVPTDLFIPFSAQLSWIKWDPKIESSKYPMISYPEGFDKELHNINSIYQLFHKSLILGNFLVRSSINIREQVCLGLSLMQLVQMLQKPLEVDLDTAVATVAHWIRLYDPLAALFLRTETPFVLYLQRRGMKSDLGSYHSRVFKMLRSGLAATADQSVQKDIRAAETPEELYKVVLSDSCIKVGPNASLFLRFDPLKGIDMGIALPAQTKDFRTEYTKLAAIWSRLMVLMSTSESVNMVADFTYEMMTFLYEWMQLTPFAQCSHTIGHILFSALLTSYFGVEINKPMPMPLALQFEALLALDLEMFTTLIKQCYPISFSQSSDILNLPTISVELPTYHHRIQALLALDSTDFKNYYMSKMNSLLDKASSIDSILGGSESHPDESIESV</sequence>
<gene>
    <name evidence="1" type="ORF">TRFO_02604</name>
</gene>
<dbReference type="PANTHER" id="PTHR44749:SF1">
    <property type="entry name" value="TETRATRICOPEPTIDE-LIKE HELICAL DOMAIN-CONTAINING PROTEIN"/>
    <property type="match status" value="1"/>
</dbReference>
<dbReference type="RefSeq" id="XP_068370679.1">
    <property type="nucleotide sequence ID" value="XM_068490788.1"/>
</dbReference>
<dbReference type="AlphaFoldDB" id="A0A1J4L1Z8"/>
<protein>
    <recommendedName>
        <fullName evidence="3">TPR Domain containing protein</fullName>
    </recommendedName>
</protein>
<keyword evidence="2" id="KW-1185">Reference proteome</keyword>
<dbReference type="PANTHER" id="PTHR44749">
    <property type="entry name" value="SUPPRESSOR OF RPS4-RLD 1"/>
    <property type="match status" value="1"/>
</dbReference>
<evidence type="ECO:0000313" key="2">
    <source>
        <dbReference type="Proteomes" id="UP000179807"/>
    </source>
</evidence>
<evidence type="ECO:0008006" key="3">
    <source>
        <dbReference type="Google" id="ProtNLM"/>
    </source>
</evidence>
<organism evidence="1 2">
    <name type="scientific">Tritrichomonas foetus</name>
    <dbReference type="NCBI Taxonomy" id="1144522"/>
    <lineage>
        <taxon>Eukaryota</taxon>
        <taxon>Metamonada</taxon>
        <taxon>Parabasalia</taxon>
        <taxon>Tritrichomonadida</taxon>
        <taxon>Tritrichomonadidae</taxon>
        <taxon>Tritrichomonas</taxon>
    </lineage>
</organism>
<dbReference type="VEuPathDB" id="TrichDB:TRFO_02604"/>
<proteinExistence type="predicted"/>
<dbReference type="EMBL" id="MLAK01000002">
    <property type="protein sequence ID" value="OHT17543.1"/>
    <property type="molecule type" value="Genomic_DNA"/>
</dbReference>
<dbReference type="OrthoDB" id="10553295at2759"/>
<reference evidence="1" key="1">
    <citation type="submission" date="2016-10" db="EMBL/GenBank/DDBJ databases">
        <authorList>
            <person name="Benchimol M."/>
            <person name="Almeida L.G."/>
            <person name="Vasconcelos A.T."/>
            <person name="Perreira-Neves A."/>
            <person name="Rosa I.A."/>
            <person name="Tasca T."/>
            <person name="Bogo M.R."/>
            <person name="de Souza W."/>
        </authorList>
    </citation>
    <scope>NUCLEOTIDE SEQUENCE [LARGE SCALE GENOMIC DNA]</scope>
    <source>
        <strain evidence="1">K</strain>
    </source>
</reference>
<dbReference type="InterPro" id="IPR011990">
    <property type="entry name" value="TPR-like_helical_dom_sf"/>
</dbReference>
<dbReference type="SUPFAM" id="SSF48452">
    <property type="entry name" value="TPR-like"/>
    <property type="match status" value="1"/>
</dbReference>
<evidence type="ECO:0000313" key="1">
    <source>
        <dbReference type="EMBL" id="OHT17543.1"/>
    </source>
</evidence>
<dbReference type="GeneID" id="94825492"/>
<name>A0A1J4L1Z8_9EUKA</name>
<accession>A0A1J4L1Z8</accession>
<dbReference type="GO" id="GO:0045892">
    <property type="term" value="P:negative regulation of DNA-templated transcription"/>
    <property type="evidence" value="ECO:0007669"/>
    <property type="project" value="InterPro"/>
</dbReference>
<dbReference type="Gene3D" id="1.25.40.10">
    <property type="entry name" value="Tetratricopeptide repeat domain"/>
    <property type="match status" value="1"/>
</dbReference>
<comment type="caution">
    <text evidence="1">The sequence shown here is derived from an EMBL/GenBank/DDBJ whole genome shotgun (WGS) entry which is preliminary data.</text>
</comment>